<comment type="caution">
    <text evidence="11">The sequence shown here is derived from an EMBL/GenBank/DDBJ whole genome shotgun (WGS) entry which is preliminary data.</text>
</comment>
<dbReference type="InterPro" id="IPR000731">
    <property type="entry name" value="SSD"/>
</dbReference>
<proteinExistence type="inferred from homology"/>
<gene>
    <name evidence="11" type="ORF">MSPICULIGERA_LOCUS25636</name>
</gene>
<accession>A0AA36DHD8</accession>
<feature type="transmembrane region" description="Helical" evidence="9">
    <location>
        <begin position="687"/>
        <end position="707"/>
    </location>
</feature>
<evidence type="ECO:0000256" key="8">
    <source>
        <dbReference type="SAM" id="MobiDB-lite"/>
    </source>
</evidence>
<evidence type="ECO:0000256" key="4">
    <source>
        <dbReference type="ARBA" id="ARBA00022692"/>
    </source>
</evidence>
<dbReference type="SUPFAM" id="SSF82866">
    <property type="entry name" value="Multidrug efflux transporter AcrB transmembrane domain"/>
    <property type="match status" value="2"/>
</dbReference>
<evidence type="ECO:0000256" key="9">
    <source>
        <dbReference type="SAM" id="Phobius"/>
    </source>
</evidence>
<dbReference type="Gene3D" id="1.20.1640.10">
    <property type="entry name" value="Multidrug efflux transporter AcrB transmembrane domain"/>
    <property type="match status" value="2"/>
</dbReference>
<comment type="similarity">
    <text evidence="2">Belongs to the patched family.</text>
</comment>
<reference evidence="11" key="1">
    <citation type="submission" date="2023-06" db="EMBL/GenBank/DDBJ databases">
        <authorList>
            <person name="Delattre M."/>
        </authorList>
    </citation>
    <scope>NUCLEOTIDE SEQUENCE</scope>
    <source>
        <strain evidence="11">AF72</strain>
    </source>
</reference>
<dbReference type="PANTHER" id="PTHR10796:SF95">
    <property type="entry name" value="SSD DOMAIN-CONTAINING PROTEIN"/>
    <property type="match status" value="1"/>
</dbReference>
<evidence type="ECO:0000256" key="5">
    <source>
        <dbReference type="ARBA" id="ARBA00022989"/>
    </source>
</evidence>
<feature type="transmembrane region" description="Helical" evidence="9">
    <location>
        <begin position="396"/>
        <end position="426"/>
    </location>
</feature>
<evidence type="ECO:0000313" key="11">
    <source>
        <dbReference type="EMBL" id="CAJ0587681.1"/>
    </source>
</evidence>
<feature type="compositionally biased region" description="Basic and acidic residues" evidence="8">
    <location>
        <begin position="881"/>
        <end position="890"/>
    </location>
</feature>
<dbReference type="GO" id="GO:0030659">
    <property type="term" value="C:cytoplasmic vesicle membrane"/>
    <property type="evidence" value="ECO:0007669"/>
    <property type="project" value="TreeGrafter"/>
</dbReference>
<evidence type="ECO:0000259" key="10">
    <source>
        <dbReference type="PROSITE" id="PS50156"/>
    </source>
</evidence>
<feature type="transmembrane region" description="Helical" evidence="9">
    <location>
        <begin position="713"/>
        <end position="734"/>
    </location>
</feature>
<dbReference type="PROSITE" id="PS50156">
    <property type="entry name" value="SSD"/>
    <property type="match status" value="1"/>
</dbReference>
<dbReference type="AlphaFoldDB" id="A0AA36DHD8"/>
<evidence type="ECO:0000256" key="3">
    <source>
        <dbReference type="ARBA" id="ARBA00022475"/>
    </source>
</evidence>
<evidence type="ECO:0000256" key="2">
    <source>
        <dbReference type="ARBA" id="ARBA00005585"/>
    </source>
</evidence>
<keyword evidence="4 9" id="KW-0812">Transmembrane</keyword>
<feature type="non-terminal residue" evidence="11">
    <location>
        <position position="1"/>
    </location>
</feature>
<organism evidence="11 12">
    <name type="scientific">Mesorhabditis spiculigera</name>
    <dbReference type="NCBI Taxonomy" id="96644"/>
    <lineage>
        <taxon>Eukaryota</taxon>
        <taxon>Metazoa</taxon>
        <taxon>Ecdysozoa</taxon>
        <taxon>Nematoda</taxon>
        <taxon>Chromadorea</taxon>
        <taxon>Rhabditida</taxon>
        <taxon>Rhabditina</taxon>
        <taxon>Rhabditomorpha</taxon>
        <taxon>Rhabditoidea</taxon>
        <taxon>Rhabditidae</taxon>
        <taxon>Mesorhabditinae</taxon>
        <taxon>Mesorhabditis</taxon>
    </lineage>
</organism>
<feature type="transmembrane region" description="Helical" evidence="9">
    <location>
        <begin position="259"/>
        <end position="281"/>
    </location>
</feature>
<feature type="transmembrane region" description="Helical" evidence="9">
    <location>
        <begin position="365"/>
        <end position="390"/>
    </location>
</feature>
<keyword evidence="12" id="KW-1185">Reference proteome</keyword>
<feature type="region of interest" description="Disordered" evidence="8">
    <location>
        <begin position="860"/>
        <end position="890"/>
    </location>
</feature>
<keyword evidence="7" id="KW-0325">Glycoprotein</keyword>
<name>A0AA36DHD8_9BILA</name>
<keyword evidence="6 9" id="KW-0472">Membrane</keyword>
<evidence type="ECO:0000256" key="1">
    <source>
        <dbReference type="ARBA" id="ARBA00004651"/>
    </source>
</evidence>
<evidence type="ECO:0000256" key="6">
    <source>
        <dbReference type="ARBA" id="ARBA00023136"/>
    </source>
</evidence>
<comment type="subcellular location">
    <subcellularLocation>
        <location evidence="1">Cell membrane</location>
        <topology evidence="1">Multi-pass membrane protein</topology>
    </subcellularLocation>
</comment>
<dbReference type="InterPro" id="IPR051697">
    <property type="entry name" value="Patched_domain-protein"/>
</dbReference>
<feature type="domain" description="SSD" evidence="10">
    <location>
        <begin position="261"/>
        <end position="424"/>
    </location>
</feature>
<sequence length="890" mass="100007">MSADGGLRPTLFVRLLNKVFKHWAPFLVKHDVAILIATLIFTLVTSIKIPFTKQQDDVRTGWSPDGARSVSEMHQYSRYLGNRASDPIAAMVFIEARDHGNMLRHEHLKHTIQLLDDLSAAVSHKNRTYNDLCGSMCAINDPFRLFYNSFEMRELRENDDGETAGIAFPTMSILGKEIDLSPHLFGVKLDENHELAFVRVVQLNLNTGKPDDWTRDDVMQFERALYNYIHTTFKSEVITPRCLSLTFATDEIVRTGEAIFPFIGVGFLIMATFAVVTVWWGSRKLGQWSFSRAQLAVLGCVCPLLATSSALGLLFWMGFRFGTILAVTPFLVLAIGVDDAFLQLQSWARLRDESPHLSREERMRLMLEDIGPSISITSLTNFFAFLVGYFTPTPEIQLFCIGNAVAIIFDYLYQISMFCCMISIGARREEGQPRKIAPAPGKLIIPIAHKKHEELEEAPFITAYSKWISSPFTTALLFSGLLVYWFITARGALQMSVILSSKSLVIEGSPLIDIENLREQYILPNYTNVVVLVNGVGDFADPARQGLCEDLIKTFESFPEAIGPETTHFWLRDYRAFQEITEEEAEVTEDGVAVTTADPFTRKSLKQFLEWPEFRHWAGFIQFDDMGKLDRFMATVSFHGETLGRFAVRKEMLERWRAVVDRFPQLNASIFDDFASFVDQTDSMVPATLSSSAVTLATMLVACFFFMNSLFTIVIAALSIISICLGVFGFLALWNVNLDPISMSCLIMSIGFSVDFPAHISFHFHREGLEHPETTPAERVARSLLAIGFPLLQCGVSTVLFVLCLICIKTYMGEVFVKTVFLVVSLGLLHGLVIVPSFLCSLSNLHTLFLEWRQKKRVTKPVGSSSPSASSISISPASSEVRFETETRVR</sequence>
<dbReference type="EMBL" id="CATQJA010002710">
    <property type="protein sequence ID" value="CAJ0587681.1"/>
    <property type="molecule type" value="Genomic_DNA"/>
</dbReference>
<dbReference type="FunFam" id="1.20.1640.10:FF:000013">
    <property type="entry name" value="PaTched Related family"/>
    <property type="match status" value="1"/>
</dbReference>
<evidence type="ECO:0000256" key="7">
    <source>
        <dbReference type="ARBA" id="ARBA00023180"/>
    </source>
</evidence>
<feature type="transmembrane region" description="Helical" evidence="9">
    <location>
        <begin position="293"/>
        <end position="317"/>
    </location>
</feature>
<dbReference type="GO" id="GO:0018996">
    <property type="term" value="P:molting cycle, collagen and cuticulin-based cuticle"/>
    <property type="evidence" value="ECO:0007669"/>
    <property type="project" value="TreeGrafter"/>
</dbReference>
<protein>
    <recommendedName>
        <fullName evidence="10">SSD domain-containing protein</fullName>
    </recommendedName>
</protein>
<keyword evidence="3" id="KW-1003">Cell membrane</keyword>
<evidence type="ECO:0000313" key="12">
    <source>
        <dbReference type="Proteomes" id="UP001177023"/>
    </source>
</evidence>
<dbReference type="GO" id="GO:0005886">
    <property type="term" value="C:plasma membrane"/>
    <property type="evidence" value="ECO:0007669"/>
    <property type="project" value="UniProtKB-SubCell"/>
</dbReference>
<keyword evidence="5 9" id="KW-1133">Transmembrane helix</keyword>
<dbReference type="GO" id="GO:0006897">
    <property type="term" value="P:endocytosis"/>
    <property type="evidence" value="ECO:0007669"/>
    <property type="project" value="TreeGrafter"/>
</dbReference>
<dbReference type="Proteomes" id="UP001177023">
    <property type="component" value="Unassembled WGS sequence"/>
</dbReference>
<dbReference type="Pfam" id="PF02460">
    <property type="entry name" value="Patched"/>
    <property type="match status" value="1"/>
</dbReference>
<feature type="compositionally biased region" description="Low complexity" evidence="8">
    <location>
        <begin position="864"/>
        <end position="879"/>
    </location>
</feature>
<dbReference type="PANTHER" id="PTHR10796">
    <property type="entry name" value="PATCHED-RELATED"/>
    <property type="match status" value="1"/>
</dbReference>
<feature type="transmembrane region" description="Helical" evidence="9">
    <location>
        <begin position="820"/>
        <end position="839"/>
    </location>
</feature>
<feature type="transmembrane region" description="Helical" evidence="9">
    <location>
        <begin position="784"/>
        <end position="808"/>
    </location>
</feature>
<dbReference type="InterPro" id="IPR003392">
    <property type="entry name" value="PTHD_SSD"/>
</dbReference>